<dbReference type="PIRSF" id="PIRSF005962">
    <property type="entry name" value="Pept_M20D_amidohydro"/>
    <property type="match status" value="1"/>
</dbReference>
<dbReference type="RefSeq" id="WP_205172238.1">
    <property type="nucleotide sequence ID" value="NZ_JAFBDZ010000002.1"/>
</dbReference>
<sequence>MNLKQLVKSVEDEVIELRRYFHQHPEVSGEEFETSKKIQEKLHQAGIPFKTGFAATGVLGIIQGEKPGGTVALRADIDALPIQEENDHSYQSKHANKMHACGHDAHTAMLYGVGKVLNQLKSELAGTVLLVFQPAEENAPIGGSQQMMDDGVFREFKPDVIYGQHVWPDLPSGAVGVLPKEMMGASDRFKITIKGSGGHASMPHQANDAIIIAGNMITQLQTIVSRNTDPLDSAVVTIGRIDGGYRYNVVADKVILEGTVRTFKKEVKNMVKERFSSIVEGVEKSFTAKIEFDYLDGYPATVNTPKWAEQVKESAHKILGEDSTPIVSPSLGGEDFSRFLQQYPGAFYWLGASVSDTSQQYPLHDSRFKLNEEALIKGVELMVQLAVDTLKKIEKEEPGLHESY</sequence>
<dbReference type="SUPFAM" id="SSF55031">
    <property type="entry name" value="Bacterial exopeptidase dimerisation domain"/>
    <property type="match status" value="1"/>
</dbReference>
<dbReference type="NCBIfam" id="TIGR01891">
    <property type="entry name" value="amidohydrolases"/>
    <property type="match status" value="1"/>
</dbReference>
<dbReference type="PANTHER" id="PTHR11014:SF63">
    <property type="entry name" value="METALLOPEPTIDASE, PUTATIVE (AFU_ORTHOLOGUE AFUA_6G09600)-RELATED"/>
    <property type="match status" value="1"/>
</dbReference>
<comment type="caution">
    <text evidence="2">The sequence shown here is derived from an EMBL/GenBank/DDBJ whole genome shotgun (WGS) entry which is preliminary data.</text>
</comment>
<dbReference type="Pfam" id="PF01546">
    <property type="entry name" value="Peptidase_M20"/>
    <property type="match status" value="1"/>
</dbReference>
<gene>
    <name evidence="2" type="ORF">JOC86_002273</name>
</gene>
<dbReference type="InterPro" id="IPR011650">
    <property type="entry name" value="Peptidase_M20_dimer"/>
</dbReference>
<evidence type="ECO:0000313" key="3">
    <source>
        <dbReference type="Proteomes" id="UP001646157"/>
    </source>
</evidence>
<evidence type="ECO:0000259" key="1">
    <source>
        <dbReference type="Pfam" id="PF07687"/>
    </source>
</evidence>
<dbReference type="EMBL" id="JAFBDZ010000002">
    <property type="protein sequence ID" value="MBM7585731.1"/>
    <property type="molecule type" value="Genomic_DNA"/>
</dbReference>
<proteinExistence type="predicted"/>
<dbReference type="Pfam" id="PF07687">
    <property type="entry name" value="M20_dimer"/>
    <property type="match status" value="1"/>
</dbReference>
<dbReference type="PANTHER" id="PTHR11014">
    <property type="entry name" value="PEPTIDASE M20 FAMILY MEMBER"/>
    <property type="match status" value="1"/>
</dbReference>
<protein>
    <submittedName>
        <fullName evidence="2">Amidohydrolase</fullName>
    </submittedName>
</protein>
<reference evidence="2 3" key="1">
    <citation type="submission" date="2021-01" db="EMBL/GenBank/DDBJ databases">
        <title>Genomic Encyclopedia of Type Strains, Phase IV (KMG-IV): sequencing the most valuable type-strain genomes for metagenomic binning, comparative biology and taxonomic classification.</title>
        <authorList>
            <person name="Goeker M."/>
        </authorList>
    </citation>
    <scope>NUCLEOTIDE SEQUENCE [LARGE SCALE GENOMIC DNA]</scope>
    <source>
        <strain evidence="2 3">DSM 24834</strain>
    </source>
</reference>
<dbReference type="InterPro" id="IPR017439">
    <property type="entry name" value="Amidohydrolase"/>
</dbReference>
<dbReference type="Gene3D" id="3.30.70.360">
    <property type="match status" value="1"/>
</dbReference>
<dbReference type="SUPFAM" id="SSF53187">
    <property type="entry name" value="Zn-dependent exopeptidases"/>
    <property type="match status" value="1"/>
</dbReference>
<organism evidence="2 3">
    <name type="scientific">Rossellomorea pakistanensis</name>
    <dbReference type="NCBI Taxonomy" id="992288"/>
    <lineage>
        <taxon>Bacteria</taxon>
        <taxon>Bacillati</taxon>
        <taxon>Bacillota</taxon>
        <taxon>Bacilli</taxon>
        <taxon>Bacillales</taxon>
        <taxon>Bacillaceae</taxon>
        <taxon>Rossellomorea</taxon>
    </lineage>
</organism>
<keyword evidence="3" id="KW-1185">Reference proteome</keyword>
<evidence type="ECO:0000313" key="2">
    <source>
        <dbReference type="EMBL" id="MBM7585731.1"/>
    </source>
</evidence>
<dbReference type="Gene3D" id="3.40.630.10">
    <property type="entry name" value="Zn peptidases"/>
    <property type="match status" value="1"/>
</dbReference>
<name>A0ABS2NDT9_9BACI</name>
<feature type="domain" description="Peptidase M20 dimerisation" evidence="1">
    <location>
        <begin position="188"/>
        <end position="281"/>
    </location>
</feature>
<dbReference type="InterPro" id="IPR002933">
    <property type="entry name" value="Peptidase_M20"/>
</dbReference>
<dbReference type="InterPro" id="IPR036264">
    <property type="entry name" value="Bact_exopeptidase_dim_dom"/>
</dbReference>
<dbReference type="Proteomes" id="UP001646157">
    <property type="component" value="Unassembled WGS sequence"/>
</dbReference>
<accession>A0ABS2NDT9</accession>